<keyword evidence="6" id="KW-1185">Reference proteome</keyword>
<feature type="domain" description="DUF3320" evidence="1">
    <location>
        <begin position="1862"/>
        <end position="1907"/>
    </location>
</feature>
<evidence type="ECO:0000259" key="1">
    <source>
        <dbReference type="Pfam" id="PF11784"/>
    </source>
</evidence>
<dbReference type="InterPro" id="IPR045055">
    <property type="entry name" value="DNA2/NAM7-like"/>
</dbReference>
<dbReference type="Pfam" id="PF13087">
    <property type="entry name" value="AAA_12"/>
    <property type="match status" value="1"/>
</dbReference>
<feature type="domain" description="Restriction endonuclease type II-like" evidence="4">
    <location>
        <begin position="1707"/>
        <end position="1800"/>
    </location>
</feature>
<dbReference type="InterPro" id="IPR011335">
    <property type="entry name" value="Restrct_endonuc-II-like"/>
</dbReference>
<dbReference type="EMBL" id="FMZO01000002">
    <property type="protein sequence ID" value="SDC42119.1"/>
    <property type="molecule type" value="Genomic_DNA"/>
</dbReference>
<dbReference type="PANTHER" id="PTHR10887:SF530">
    <property type="entry name" value="SUPERFAMILY I DNA HELICASES"/>
    <property type="match status" value="1"/>
</dbReference>
<dbReference type="Gene3D" id="3.40.960.10">
    <property type="entry name" value="VSR Endonuclease"/>
    <property type="match status" value="1"/>
</dbReference>
<dbReference type="Pfam" id="PF13086">
    <property type="entry name" value="AAA_11"/>
    <property type="match status" value="2"/>
</dbReference>
<evidence type="ECO:0000313" key="6">
    <source>
        <dbReference type="Proteomes" id="UP000198757"/>
    </source>
</evidence>
<dbReference type="GO" id="GO:0004386">
    <property type="term" value="F:helicase activity"/>
    <property type="evidence" value="ECO:0007669"/>
    <property type="project" value="InterPro"/>
</dbReference>
<sequence>MQEQSALLIHKHTLPFLNISLYLNDIKPVLSLSIENTSDEDAAQLDVRITADLPCIEVFTYTVSSVPAKKHVKIPVEQLKVNRDFLNKISETEKANLAIEVLVKEVVLLKETIAINIHPLEYFGGLQVLPELIATYVTPNHPYVYHIKRKAVEILAQQGLRTAFEGYQSNDPERVLQMMSAIYSAIQREGIVYSSLPPGYEETGQRLRLLNTIQQEKFGNCIDLSLLFAACLEAVGLNPILIIVREHAFVGCWLQDDKFSEVINDDKTAITKRLSKGIREMAAVEATSVCKGNNIKFSDALNAGEAQLVQKEDFLLSVDIKRARTLRIRPLPLLTNETGTRLDEEALKQTETAAMEKHFEIGTIYQDELLQGKMPKTKQKIWERKLLDLSLRNNLLNLHMTRNMLQLVDIDINNLEDTLSDGKSFAILPNPNAEVLRKYNLFSQPIHHSSPLYQLANDELKHSRLLTHYHQQDLDNILIYIHKNAKQAIDENGSSTLYLAIGLLKWFDRKTPEQPRYAPILLLPVEISRRSVNSRFTLKSREEETMINITLVEFLRQEYELNLGALEQLPADEKGVDVAKVMGILRRAIMQLKGWDVEEQLVLGNFSFSKLILWKDIVVHQEALLKSDMVRSLVDGKLQLNEHHEPRSAGDFDNIQSQSVILPIPTDISQMEAVLTAQQGSSFVLHGPPGTGKSQTITNIIADALYRGKRVLFVAAKKAALDVVHRRLEQIGLAPFTLELHSNKSKKSDVLAQLATSIETVKNARIADFQQEAQRLDTAKRSISEYVNVLHQKQQTGWSLYDSITALENYSDKKSPDNFIPETALQQLNATRWQQWTDWLPQFQSILKLLVHPSENPLTALSLPQYAPSVNDAILQQTQKLLSLLQEVQGKSSALAKAIYFPFSIQSKTEWEQFVEVIKAFQQLPDVPLELIRYLSDKENYSVYEEWSKTFRQYTQVIATIHNLPDTPSEFSHYLSDSENYNVYEEWSKTFAQYLSALNRILQDYNRSILNTDISAAEMQWKQAQRSWFLPKWLQTRKIKKQLSAFRNTPFSNKSEVDQFFVSHNQLQEVQRTLQENRFVELQKALKNLFKGEQTDVSDIDKKAAFIQDLNSQRQEIKRFLQQSRFVTVQQSLKNLYKDERTDLSDIENKAASVKHLSRITNNWERNALDKWVQTWQDKGLHYSDEVRQKNRTAIDDFIRLTSVFSEQRENYKILTGIRFGQEENWNNEVIKQLQHIQAHLPHLKNWMNYLQLCKQGEALQLQWLINAYENQWCNAEDISDYFHFTVHASVARQIISQHEALSLFNAALFESKIEQYKKIVKDFQYLTIQELRAKLAAQLPDTTAEAMQSSEVGILQRAIKNRGRGLSIRKLFDQIPALLPRIAPCMLMSPISVAQYFDVNTKHFDLLIFDEASQLPTCEAVSALARAKQAVIVGDPKQMPPTSFFSTIKLDEENMDVEDLESILDDCLSLSVPSKYLLRHYRSKHESLIAFSNANYYENKLLTFPSSDDLNRKVKYHHVEGFYDKGKTRTNTFEADEIIHYIQSHYSNPQKRKLSVGVVTFSQVQQNLIEEKLQKLFMSDPELEEYANEKDETLFVKNLENVQGDERDIILFSVCYAPDEEGKMSMNFGPLNRDGGWRRLNVAVTRARYEMHMFATLQADKIDMNRTSAEGVAGLKAFLQFAEKGHLGVRPEDVQDALSKQHLSVSVSKKLQERGLEVRCNIGTSGFKVDIGIVHPDKPQQYILGIVIDGYYYYNAQTANDREMVMPSVLKALGWNLHRIWTIDWHENAGKIIDTIVERVKQLQTAAEIKEVTDAGPAAARLFEPVKALPAEPTIINVASKQKPYVNYTLTAIPNASSETIFEFQNRNTIKQQIQYLVNAEAPISKNLLYKKVLQAWNISRAGTRLDRYLEEIIREINLVHTTHHQLFYWNNNTTLDHYRSNDIEKRNMEDIAPEEILVALQEVVTNNLSIEEDELLRYLARTFGFSKVGRQIDTLLRYVIDRAVRQGKLRRENDRVKLGSKWMTV</sequence>
<dbReference type="InterPro" id="IPR049468">
    <property type="entry name" value="Restrct_endonuc-II-like_dom"/>
</dbReference>
<dbReference type="InterPro" id="IPR041679">
    <property type="entry name" value="DNA2/NAM7-like_C"/>
</dbReference>
<evidence type="ECO:0000313" key="5">
    <source>
        <dbReference type="EMBL" id="SDC42119.1"/>
    </source>
</evidence>
<feature type="domain" description="DNA2/NAM7 helicase helicase" evidence="2">
    <location>
        <begin position="667"/>
        <end position="742"/>
    </location>
</feature>
<dbReference type="InterPro" id="IPR047187">
    <property type="entry name" value="SF1_C_Upf1"/>
</dbReference>
<evidence type="ECO:0000259" key="2">
    <source>
        <dbReference type="Pfam" id="PF13086"/>
    </source>
</evidence>
<dbReference type="Pfam" id="PF13195">
    <property type="entry name" value="DUF4011"/>
    <property type="match status" value="1"/>
</dbReference>
<name>A0A1G6LFW2_NIADE</name>
<dbReference type="CDD" id="cd18808">
    <property type="entry name" value="SF1_C_Upf1"/>
    <property type="match status" value="1"/>
</dbReference>
<dbReference type="STRING" id="1285928.SAMN04487894_102335"/>
<dbReference type="OrthoDB" id="9757917at2"/>
<dbReference type="FunFam" id="3.40.50.300:FF:002063">
    <property type="entry name" value="DNA helicase related protein"/>
    <property type="match status" value="1"/>
</dbReference>
<organism evidence="5 6">
    <name type="scientific">Niabella drilacis (strain DSM 25811 / CCM 8410 / CCUG 62505 / LMG 26954 / E90)</name>
    <dbReference type="NCBI Taxonomy" id="1285928"/>
    <lineage>
        <taxon>Bacteria</taxon>
        <taxon>Pseudomonadati</taxon>
        <taxon>Bacteroidota</taxon>
        <taxon>Chitinophagia</taxon>
        <taxon>Chitinophagales</taxon>
        <taxon>Chitinophagaceae</taxon>
        <taxon>Niabella</taxon>
    </lineage>
</organism>
<protein>
    <submittedName>
        <fullName evidence="5">AAA domain-containing protein</fullName>
    </submittedName>
</protein>
<dbReference type="InterPro" id="IPR021754">
    <property type="entry name" value="DUF3320"/>
</dbReference>
<reference evidence="6" key="1">
    <citation type="submission" date="2016-10" db="EMBL/GenBank/DDBJ databases">
        <authorList>
            <person name="Varghese N."/>
            <person name="Submissions S."/>
        </authorList>
    </citation>
    <scope>NUCLEOTIDE SEQUENCE [LARGE SCALE GENOMIC DNA]</scope>
    <source>
        <strain evidence="6">DSM 25811 / CCM 8410 / LMG 26954 / E90</strain>
    </source>
</reference>
<dbReference type="InterPro" id="IPR027417">
    <property type="entry name" value="P-loop_NTPase"/>
</dbReference>
<dbReference type="SUPFAM" id="SSF52540">
    <property type="entry name" value="P-loop containing nucleoside triphosphate hydrolases"/>
    <property type="match status" value="1"/>
</dbReference>
<dbReference type="SUPFAM" id="SSF52980">
    <property type="entry name" value="Restriction endonuclease-like"/>
    <property type="match status" value="1"/>
</dbReference>
<dbReference type="Pfam" id="PF18741">
    <property type="entry name" value="MTES_1575"/>
    <property type="match status" value="1"/>
</dbReference>
<evidence type="ECO:0000259" key="3">
    <source>
        <dbReference type="Pfam" id="PF13087"/>
    </source>
</evidence>
<dbReference type="InterPro" id="IPR041677">
    <property type="entry name" value="DNA2/NAM7_AAA_11"/>
</dbReference>
<dbReference type="InterPro" id="IPR025103">
    <property type="entry name" value="DUF4011"/>
</dbReference>
<evidence type="ECO:0000259" key="4">
    <source>
        <dbReference type="Pfam" id="PF18741"/>
    </source>
</evidence>
<dbReference type="Gene3D" id="3.40.50.300">
    <property type="entry name" value="P-loop containing nucleotide triphosphate hydrolases"/>
    <property type="match status" value="3"/>
</dbReference>
<proteinExistence type="predicted"/>
<accession>A0A1G6LFW2</accession>
<dbReference type="PANTHER" id="PTHR10887">
    <property type="entry name" value="DNA2/NAM7 HELICASE FAMILY"/>
    <property type="match status" value="1"/>
</dbReference>
<feature type="domain" description="DNA2/NAM7 helicase helicase" evidence="2">
    <location>
        <begin position="1403"/>
        <end position="1444"/>
    </location>
</feature>
<gene>
    <name evidence="5" type="ORF">SAMN04487894_102335</name>
</gene>
<dbReference type="Proteomes" id="UP000198757">
    <property type="component" value="Unassembled WGS sequence"/>
</dbReference>
<dbReference type="RefSeq" id="WP_090388948.1">
    <property type="nucleotide sequence ID" value="NZ_FMZO01000002.1"/>
</dbReference>
<dbReference type="Pfam" id="PF11784">
    <property type="entry name" value="DUF3320"/>
    <property type="match status" value="1"/>
</dbReference>
<feature type="domain" description="DNA2/NAM7 helicase-like C-terminal" evidence="3">
    <location>
        <begin position="1465"/>
        <end position="1655"/>
    </location>
</feature>